<proteinExistence type="predicted"/>
<name>A0A2T4DV18_9BACT</name>
<protein>
    <submittedName>
        <fullName evidence="1">YqcI/YcgG family protein</fullName>
    </submittedName>
</protein>
<dbReference type="InterPro" id="IPR014988">
    <property type="entry name" value="Uncharacterised_YqcI/YcgG"/>
</dbReference>
<dbReference type="Pfam" id="PF08892">
    <property type="entry name" value="YqcI_YcgG"/>
    <property type="match status" value="1"/>
</dbReference>
<sequence length="230" mass="27138">MHFLIMETTTLIPDRLQVFKEFENFIVAQDHPCLMAQSVFKMGEVELHTYEKLGDKVTTTLILEDLGNYIKDYNFKDNNFQTFIASFPNEAYPSEGFFEQALWEQLQLLHNQDTESWDKTVSNNPEDKNFSFSILGKAFYIVGMHPESSRYARRSPYPTIIFNLHWQFEKLRDMKAYENVRDKIRERDKALQGHINPVLEDFGKSSEALQYSGRNVDKEWKCPFHAKNKE</sequence>
<evidence type="ECO:0000313" key="2">
    <source>
        <dbReference type="Proteomes" id="UP000240608"/>
    </source>
</evidence>
<evidence type="ECO:0000313" key="1">
    <source>
        <dbReference type="EMBL" id="PTB97650.1"/>
    </source>
</evidence>
<dbReference type="EMBL" id="PYVU01000009">
    <property type="protein sequence ID" value="PTB97650.1"/>
    <property type="molecule type" value="Genomic_DNA"/>
</dbReference>
<comment type="caution">
    <text evidence="1">The sequence shown here is derived from an EMBL/GenBank/DDBJ whole genome shotgun (WGS) entry which is preliminary data.</text>
</comment>
<dbReference type="AlphaFoldDB" id="A0A2T4DV18"/>
<gene>
    <name evidence="1" type="ORF">C9994_01950</name>
</gene>
<dbReference type="Proteomes" id="UP000240608">
    <property type="component" value="Unassembled WGS sequence"/>
</dbReference>
<dbReference type="NCBIfam" id="NF041366">
    <property type="entry name" value="GntA_guanitoxin"/>
    <property type="match status" value="1"/>
</dbReference>
<reference evidence="1 2" key="1">
    <citation type="submission" date="2018-03" db="EMBL/GenBank/DDBJ databases">
        <title>Cross-interface Injection: A General Nanoliter Liquid Handling Method Applied to Single Cells Genome Amplification Automated Nanoliter Liquid Handling Applied to Single Cell Multiple Displacement Amplification.</title>
        <authorList>
            <person name="Yun J."/>
            <person name="Xu P."/>
            <person name="Xu J."/>
            <person name="Dai X."/>
            <person name="Wang Y."/>
            <person name="Zheng X."/>
            <person name="Cao C."/>
            <person name="Yi Q."/>
            <person name="Zhu Y."/>
            <person name="Wang L."/>
            <person name="Dong Z."/>
            <person name="Huang Y."/>
            <person name="Huang L."/>
            <person name="Du W."/>
        </authorList>
    </citation>
    <scope>NUCLEOTIDE SEQUENCE [LARGE SCALE GENOMIC DNA]</scope>
    <source>
        <strain evidence="1 2">Z-D1-2</strain>
    </source>
</reference>
<dbReference type="PANTHER" id="PTHR40045:SF1">
    <property type="entry name" value="YQCI_YCGG FAMILY PROTEIN"/>
    <property type="match status" value="1"/>
</dbReference>
<accession>A0A2T4DV18</accession>
<dbReference type="PANTHER" id="PTHR40045">
    <property type="entry name" value="YCGG FAMILY PROTEIN"/>
    <property type="match status" value="1"/>
</dbReference>
<organism evidence="1 2">
    <name type="scientific">Marivirga lumbricoides</name>
    <dbReference type="NCBI Taxonomy" id="1046115"/>
    <lineage>
        <taxon>Bacteria</taxon>
        <taxon>Pseudomonadati</taxon>
        <taxon>Bacteroidota</taxon>
        <taxon>Cytophagia</taxon>
        <taxon>Cytophagales</taxon>
        <taxon>Marivirgaceae</taxon>
        <taxon>Marivirga</taxon>
    </lineage>
</organism>